<dbReference type="Gene3D" id="3.30.2010.10">
    <property type="entry name" value="Metalloproteases ('zincins'), catalytic domain"/>
    <property type="match status" value="1"/>
</dbReference>
<dbReference type="EC" id="3.4.24.-" evidence="8"/>
<dbReference type="Proteomes" id="UP001526246">
    <property type="component" value="Unassembled WGS sequence"/>
</dbReference>
<dbReference type="PANTHER" id="PTHR22726">
    <property type="entry name" value="METALLOENDOPEPTIDASE OMA1"/>
    <property type="match status" value="1"/>
</dbReference>
<evidence type="ECO:0000259" key="7">
    <source>
        <dbReference type="Pfam" id="PF01435"/>
    </source>
</evidence>
<organism evidence="8 9">
    <name type="scientific">Sphingomonas arvum</name>
    <dbReference type="NCBI Taxonomy" id="2992113"/>
    <lineage>
        <taxon>Bacteria</taxon>
        <taxon>Pseudomonadati</taxon>
        <taxon>Pseudomonadota</taxon>
        <taxon>Alphaproteobacteria</taxon>
        <taxon>Sphingomonadales</taxon>
        <taxon>Sphingomonadaceae</taxon>
        <taxon>Sphingomonas</taxon>
    </lineage>
</organism>
<dbReference type="EMBL" id="JAPDOB010000001">
    <property type="protein sequence ID" value="MCW3797247.1"/>
    <property type="molecule type" value="Genomic_DNA"/>
</dbReference>
<evidence type="ECO:0000256" key="3">
    <source>
        <dbReference type="ARBA" id="ARBA00022801"/>
    </source>
</evidence>
<accession>A0ABT3JDU1</accession>
<dbReference type="SUPFAM" id="SSF48452">
    <property type="entry name" value="TPR-like"/>
    <property type="match status" value="1"/>
</dbReference>
<evidence type="ECO:0000256" key="4">
    <source>
        <dbReference type="ARBA" id="ARBA00022833"/>
    </source>
</evidence>
<evidence type="ECO:0000256" key="6">
    <source>
        <dbReference type="RuleBase" id="RU003983"/>
    </source>
</evidence>
<name>A0ABT3JDU1_9SPHN</name>
<keyword evidence="9" id="KW-1185">Reference proteome</keyword>
<feature type="domain" description="Peptidase M48" evidence="7">
    <location>
        <begin position="72"/>
        <end position="266"/>
    </location>
</feature>
<keyword evidence="3 6" id="KW-0378">Hydrolase</keyword>
<dbReference type="Pfam" id="PF01435">
    <property type="entry name" value="Peptidase_M48"/>
    <property type="match status" value="1"/>
</dbReference>
<protein>
    <submittedName>
        <fullName evidence="8">M48 family metalloprotease</fullName>
        <ecNumber evidence="8">3.4.24.-</ecNumber>
    </submittedName>
</protein>
<evidence type="ECO:0000313" key="8">
    <source>
        <dbReference type="EMBL" id="MCW3797247.1"/>
    </source>
</evidence>
<dbReference type="InterPro" id="IPR051156">
    <property type="entry name" value="Mito/Outer_Membr_Metalloprot"/>
</dbReference>
<keyword evidence="4 6" id="KW-0862">Zinc</keyword>
<evidence type="ECO:0000313" key="9">
    <source>
        <dbReference type="Proteomes" id="UP001526246"/>
    </source>
</evidence>
<dbReference type="PANTHER" id="PTHR22726:SF1">
    <property type="entry name" value="METALLOENDOPEPTIDASE OMA1, MITOCHONDRIAL"/>
    <property type="match status" value="1"/>
</dbReference>
<dbReference type="GO" id="GO:0008237">
    <property type="term" value="F:metallopeptidase activity"/>
    <property type="evidence" value="ECO:0007669"/>
    <property type="project" value="UniProtKB-KW"/>
</dbReference>
<reference evidence="8 9" key="1">
    <citation type="submission" date="2022-10" db="EMBL/GenBank/DDBJ databases">
        <title>Sphingomonas sp.</title>
        <authorList>
            <person name="Jin C."/>
        </authorList>
    </citation>
    <scope>NUCLEOTIDE SEQUENCE [LARGE SCALE GENOMIC DNA]</scope>
    <source>
        <strain evidence="8 9">BN140010</strain>
    </source>
</reference>
<keyword evidence="5 6" id="KW-0482">Metalloprotease</keyword>
<sequence>MTGDLSRRALLVGSGATAAMLASGAGARILPSSLQPLIGPGYRPTDRDELGMWQQMQRVEEEIAGSNLLIKDEGVNRYLQSLIGKVGGPAAKDMRIYLARIPEFNAVMFPTGFAVVFSGLLLRMRDEAQLAGVLAHESSHFLLKHQIRQWRDTKRRTDVLSFTTMLGGMAGGAAGVYTGDLAQLAQLGTILTLLRYNRQLEAEADALGIKLIAGSGYEPLSMSQTWEQLIGEIELSARVRRKRPDRGYSIFSTHPAPRERMIDLRQSAAELTVPGRPYDRGRERYLQAIGRVRPTLFDDQVKLNDAGATRYIIETLAKDGWNGQLRFYEGESLRLQNADAIQDRAALSYAAAVAYPDAPADAWRWHGIYLLKSGRRDEGRAALQRYLTLAPSAPDAPFVRQMLVS</sequence>
<dbReference type="RefSeq" id="WP_264881412.1">
    <property type="nucleotide sequence ID" value="NZ_JAPDOB010000001.1"/>
</dbReference>
<keyword evidence="2" id="KW-0479">Metal-binding</keyword>
<comment type="caution">
    <text evidence="8">The sequence shown here is derived from an EMBL/GenBank/DDBJ whole genome shotgun (WGS) entry which is preliminary data.</text>
</comment>
<dbReference type="InterPro" id="IPR001915">
    <property type="entry name" value="Peptidase_M48"/>
</dbReference>
<keyword evidence="1 6" id="KW-0645">Protease</keyword>
<proteinExistence type="inferred from homology"/>
<dbReference type="CDD" id="cd07324">
    <property type="entry name" value="M48C_Oma1-like"/>
    <property type="match status" value="1"/>
</dbReference>
<dbReference type="InterPro" id="IPR006311">
    <property type="entry name" value="TAT_signal"/>
</dbReference>
<evidence type="ECO:0000256" key="1">
    <source>
        <dbReference type="ARBA" id="ARBA00022670"/>
    </source>
</evidence>
<comment type="cofactor">
    <cofactor evidence="6">
        <name>Zn(2+)</name>
        <dbReference type="ChEBI" id="CHEBI:29105"/>
    </cofactor>
    <text evidence="6">Binds 1 zinc ion per subunit.</text>
</comment>
<comment type="similarity">
    <text evidence="6">Belongs to the peptidase M48 family.</text>
</comment>
<dbReference type="InterPro" id="IPR011990">
    <property type="entry name" value="TPR-like_helical_dom_sf"/>
</dbReference>
<evidence type="ECO:0000256" key="5">
    <source>
        <dbReference type="ARBA" id="ARBA00023049"/>
    </source>
</evidence>
<dbReference type="PROSITE" id="PS51318">
    <property type="entry name" value="TAT"/>
    <property type="match status" value="1"/>
</dbReference>
<evidence type="ECO:0000256" key="2">
    <source>
        <dbReference type="ARBA" id="ARBA00022723"/>
    </source>
</evidence>
<gene>
    <name evidence="8" type="ORF">OMW55_05420</name>
</gene>